<dbReference type="EMBL" id="AUZY01005113">
    <property type="protein sequence ID" value="EQD59995.1"/>
    <property type="molecule type" value="Genomic_DNA"/>
</dbReference>
<reference evidence="1" key="1">
    <citation type="submission" date="2013-08" db="EMBL/GenBank/DDBJ databases">
        <authorList>
            <person name="Mendez C."/>
            <person name="Richter M."/>
            <person name="Ferrer M."/>
            <person name="Sanchez J."/>
        </authorList>
    </citation>
    <scope>NUCLEOTIDE SEQUENCE</scope>
</reference>
<name>T1C1H3_9ZZZZ</name>
<feature type="non-terminal residue" evidence="1">
    <location>
        <position position="61"/>
    </location>
</feature>
<evidence type="ECO:0000313" key="1">
    <source>
        <dbReference type="EMBL" id="EQD59995.1"/>
    </source>
</evidence>
<protein>
    <submittedName>
        <fullName evidence="1">Uncharacterized protein</fullName>
    </submittedName>
</protein>
<accession>T1C1H3</accession>
<reference evidence="1" key="2">
    <citation type="journal article" date="2014" name="ISME J.">
        <title>Microbial stratification in low pH oxic and suboxic macroscopic growths along an acid mine drainage.</title>
        <authorList>
            <person name="Mendez-Garcia C."/>
            <person name="Mesa V."/>
            <person name="Sprenger R.R."/>
            <person name="Richter M."/>
            <person name="Diez M.S."/>
            <person name="Solano J."/>
            <person name="Bargiela R."/>
            <person name="Golyshina O.V."/>
            <person name="Manteca A."/>
            <person name="Ramos J.L."/>
            <person name="Gallego J.R."/>
            <person name="Llorente I."/>
            <person name="Martins Dos Santos V.A."/>
            <person name="Jensen O.N."/>
            <person name="Pelaez A.I."/>
            <person name="Sanchez J."/>
            <person name="Ferrer M."/>
        </authorList>
    </citation>
    <scope>NUCLEOTIDE SEQUENCE</scope>
</reference>
<comment type="caution">
    <text evidence="1">The sequence shown here is derived from an EMBL/GenBank/DDBJ whole genome shotgun (WGS) entry which is preliminary data.</text>
</comment>
<organism evidence="1">
    <name type="scientific">mine drainage metagenome</name>
    <dbReference type="NCBI Taxonomy" id="410659"/>
    <lineage>
        <taxon>unclassified sequences</taxon>
        <taxon>metagenomes</taxon>
        <taxon>ecological metagenomes</taxon>
    </lineage>
</organism>
<dbReference type="AlphaFoldDB" id="T1C1H3"/>
<gene>
    <name evidence="1" type="ORF">B1B_07948</name>
</gene>
<proteinExistence type="predicted"/>
<sequence>MTRRDFVAAHLRAAGLPTGHGYSEENLENGTCYAAYDGIEGIRLILLDSTNLNGRSGGSFG</sequence>